<reference evidence="1 2" key="1">
    <citation type="submission" date="2020-03" db="EMBL/GenBank/DDBJ databases">
        <title>WGS of the type strain of Planosporangium spp.</title>
        <authorList>
            <person name="Thawai C."/>
        </authorList>
    </citation>
    <scope>NUCLEOTIDE SEQUENCE [LARGE SCALE GENOMIC DNA]</scope>
    <source>
        <strain evidence="1 2">TBRC 5610</strain>
    </source>
</reference>
<gene>
    <name evidence="1" type="ORF">HC031_12315</name>
</gene>
<organism evidence="1 2">
    <name type="scientific">Planosporangium thailandense</name>
    <dbReference type="NCBI Taxonomy" id="765197"/>
    <lineage>
        <taxon>Bacteria</taxon>
        <taxon>Bacillati</taxon>
        <taxon>Actinomycetota</taxon>
        <taxon>Actinomycetes</taxon>
        <taxon>Micromonosporales</taxon>
        <taxon>Micromonosporaceae</taxon>
        <taxon>Planosporangium</taxon>
    </lineage>
</organism>
<dbReference type="InterPro" id="IPR023393">
    <property type="entry name" value="START-like_dom_sf"/>
</dbReference>
<dbReference type="Proteomes" id="UP000722989">
    <property type="component" value="Unassembled WGS sequence"/>
</dbReference>
<proteinExistence type="predicted"/>
<comment type="caution">
    <text evidence="1">The sequence shown here is derived from an EMBL/GenBank/DDBJ whole genome shotgun (WGS) entry which is preliminary data.</text>
</comment>
<dbReference type="RefSeq" id="WP_167925367.1">
    <property type="nucleotide sequence ID" value="NZ_JAATVY010000006.1"/>
</dbReference>
<evidence type="ECO:0000313" key="1">
    <source>
        <dbReference type="EMBL" id="NJC70489.1"/>
    </source>
</evidence>
<name>A0ABX0XZ98_9ACTN</name>
<dbReference type="EMBL" id="JAATVY010000006">
    <property type="protein sequence ID" value="NJC70489.1"/>
    <property type="molecule type" value="Genomic_DNA"/>
</dbReference>
<sequence>MKRTTMGAVVGSVVAGAVATRFLSARQRKWPMSTRAQDRRRPRWHVVTINRPPDEVAPGGRLPEPIAKLGDEVEVQVNRAVGDRGTALAARLRREPSGITGAASRLAGSDPLQAVRAALRESKMLLETGEILQADKPGTAKHTITGRPLDLAISRARGEGRL</sequence>
<dbReference type="Gene3D" id="3.30.530.20">
    <property type="match status" value="1"/>
</dbReference>
<keyword evidence="2" id="KW-1185">Reference proteome</keyword>
<protein>
    <submittedName>
        <fullName evidence="1">Uncharacterized protein</fullName>
    </submittedName>
</protein>
<evidence type="ECO:0000313" key="2">
    <source>
        <dbReference type="Proteomes" id="UP000722989"/>
    </source>
</evidence>
<accession>A0ABX0XZ98</accession>